<protein>
    <recommendedName>
        <fullName evidence="3">Sulfotransferase domain-containing protein</fullName>
    </recommendedName>
</protein>
<keyword evidence="5" id="KW-1185">Reference proteome</keyword>
<dbReference type="InterPro" id="IPR037359">
    <property type="entry name" value="NST/OST"/>
</dbReference>
<dbReference type="InterPro" id="IPR000863">
    <property type="entry name" value="Sulfotransferase_dom"/>
</dbReference>
<evidence type="ECO:0000313" key="4">
    <source>
        <dbReference type="EMBL" id="TDG15866.1"/>
    </source>
</evidence>
<name>A0A4R5LWK8_9GAMM</name>
<comment type="caution">
    <text evidence="4">The sequence shown here is derived from an EMBL/GenBank/DDBJ whole genome shotgun (WGS) entry which is preliminary data.</text>
</comment>
<dbReference type="Proteomes" id="UP000295554">
    <property type="component" value="Unassembled WGS sequence"/>
</dbReference>
<dbReference type="EMBL" id="SMSE01000001">
    <property type="protein sequence ID" value="TDG15866.1"/>
    <property type="molecule type" value="Genomic_DNA"/>
</dbReference>
<dbReference type="GO" id="GO:0008146">
    <property type="term" value="F:sulfotransferase activity"/>
    <property type="evidence" value="ECO:0007669"/>
    <property type="project" value="InterPro"/>
</dbReference>
<gene>
    <name evidence="4" type="ORF">E2F43_06475</name>
</gene>
<sequence>MNSPVSDLSLAIDDPRFRLHEDLPKPDFLLAGGAKCGTTSFAAYFPAHPQVLPWVVKEPNFWSWRKPDARQYQSLFRNVKPCARPGSADIIGGDYSTSSLLHPLVGRRLRGQLPELKIIVLLRNPIDRAYSHFIMSQRSGLEDDQRFEDIVKAEMEEAPALLEAHNRGFEHPAGTIEACCQDERGNTLNFTLHNRHRNQRPLRADIDLQAFYYTSYVFRSIYCDQLERWLRLYPREQILVMQSEPFFRDPAGHMARAAEFLGLDYHDFSSDDELRRHYAGSAAGDWAAPEKYPPLAGKTRKILRAFFAPYNQKLYDLVGQDYGWK</sequence>
<dbReference type="AlphaFoldDB" id="A0A4R5LWK8"/>
<accession>A0A4R5LWK8</accession>
<evidence type="ECO:0000256" key="1">
    <source>
        <dbReference type="ARBA" id="ARBA00022679"/>
    </source>
</evidence>
<dbReference type="InterPro" id="IPR027417">
    <property type="entry name" value="P-loop_NTPase"/>
</dbReference>
<dbReference type="SUPFAM" id="SSF52540">
    <property type="entry name" value="P-loop containing nucleoside triphosphate hydrolases"/>
    <property type="match status" value="1"/>
</dbReference>
<proteinExistence type="predicted"/>
<keyword evidence="1" id="KW-0808">Transferase</keyword>
<keyword evidence="2" id="KW-0325">Glycoprotein</keyword>
<dbReference type="OrthoDB" id="9075305at2"/>
<evidence type="ECO:0000259" key="3">
    <source>
        <dbReference type="Pfam" id="PF00685"/>
    </source>
</evidence>
<dbReference type="PANTHER" id="PTHR10605">
    <property type="entry name" value="HEPARAN SULFATE SULFOTRANSFERASE"/>
    <property type="match status" value="1"/>
</dbReference>
<evidence type="ECO:0000313" key="5">
    <source>
        <dbReference type="Proteomes" id="UP000295554"/>
    </source>
</evidence>
<reference evidence="4 5" key="1">
    <citation type="submission" date="2019-03" db="EMBL/GenBank/DDBJ databases">
        <title>Seongchinamella monodicae gen. nov., sp. nov., a novel member of the Gammaproteobacteria isolated from a tidal mudflat of beach.</title>
        <authorList>
            <person name="Yang H.G."/>
            <person name="Kang J.W."/>
            <person name="Lee S.D."/>
        </authorList>
    </citation>
    <scope>NUCLEOTIDE SEQUENCE [LARGE SCALE GENOMIC DNA]</scope>
    <source>
        <strain evidence="4 5">GH4-78</strain>
    </source>
</reference>
<dbReference type="PANTHER" id="PTHR10605:SF56">
    <property type="entry name" value="BIFUNCTIONAL HEPARAN SULFATE N-DEACETYLASE_N-SULFOTRANSFERASE"/>
    <property type="match status" value="1"/>
</dbReference>
<dbReference type="Gene3D" id="3.40.50.300">
    <property type="entry name" value="P-loop containing nucleotide triphosphate hydrolases"/>
    <property type="match status" value="1"/>
</dbReference>
<dbReference type="RefSeq" id="WP_133210738.1">
    <property type="nucleotide sequence ID" value="NZ_SMSE01000001.1"/>
</dbReference>
<organism evidence="4 5">
    <name type="scientific">Seongchinamella unica</name>
    <dbReference type="NCBI Taxonomy" id="2547392"/>
    <lineage>
        <taxon>Bacteria</taxon>
        <taxon>Pseudomonadati</taxon>
        <taxon>Pseudomonadota</taxon>
        <taxon>Gammaproteobacteria</taxon>
        <taxon>Cellvibrionales</taxon>
        <taxon>Halieaceae</taxon>
        <taxon>Seongchinamella</taxon>
    </lineage>
</organism>
<evidence type="ECO:0000256" key="2">
    <source>
        <dbReference type="ARBA" id="ARBA00023180"/>
    </source>
</evidence>
<dbReference type="Pfam" id="PF00685">
    <property type="entry name" value="Sulfotransfer_1"/>
    <property type="match status" value="1"/>
</dbReference>
<feature type="domain" description="Sulfotransferase" evidence="3">
    <location>
        <begin position="26"/>
        <end position="266"/>
    </location>
</feature>